<dbReference type="AlphaFoldDB" id="A0A8H9IRK9"/>
<reference evidence="7" key="2">
    <citation type="submission" date="2020-09" db="EMBL/GenBank/DDBJ databases">
        <authorList>
            <person name="Sun Q."/>
            <person name="Zhou Y."/>
        </authorList>
    </citation>
    <scope>NUCLEOTIDE SEQUENCE</scope>
    <source>
        <strain evidence="7">CGMCC 4.7679</strain>
    </source>
</reference>
<feature type="region of interest" description="Disordered" evidence="5">
    <location>
        <begin position="185"/>
        <end position="220"/>
    </location>
</feature>
<evidence type="ECO:0000256" key="1">
    <source>
        <dbReference type="ARBA" id="ARBA00023015"/>
    </source>
</evidence>
<feature type="compositionally biased region" description="Polar residues" evidence="5">
    <location>
        <begin position="190"/>
        <end position="208"/>
    </location>
</feature>
<protein>
    <submittedName>
        <fullName evidence="7">TetR family transcriptional regulator</fullName>
    </submittedName>
</protein>
<dbReference type="PANTHER" id="PTHR30055">
    <property type="entry name" value="HTH-TYPE TRANSCRIPTIONAL REGULATOR RUTR"/>
    <property type="match status" value="1"/>
</dbReference>
<reference evidence="7" key="1">
    <citation type="journal article" date="2014" name="Int. J. Syst. Evol. Microbiol.">
        <title>Complete genome sequence of Corynebacterium casei LMG S-19264T (=DSM 44701T), isolated from a smear-ripened cheese.</title>
        <authorList>
            <consortium name="US DOE Joint Genome Institute (JGI-PGF)"/>
            <person name="Walter F."/>
            <person name="Albersmeier A."/>
            <person name="Kalinowski J."/>
            <person name="Ruckert C."/>
        </authorList>
    </citation>
    <scope>NUCLEOTIDE SEQUENCE</scope>
    <source>
        <strain evidence="7">CGMCC 4.7679</strain>
    </source>
</reference>
<dbReference type="InterPro" id="IPR049445">
    <property type="entry name" value="TetR_SbtR-like_C"/>
</dbReference>
<dbReference type="InterPro" id="IPR001647">
    <property type="entry name" value="HTH_TetR"/>
</dbReference>
<dbReference type="PROSITE" id="PS50977">
    <property type="entry name" value="HTH_TETR_2"/>
    <property type="match status" value="1"/>
</dbReference>
<dbReference type="InterPro" id="IPR009057">
    <property type="entry name" value="Homeodomain-like_sf"/>
</dbReference>
<dbReference type="GO" id="GO:0000976">
    <property type="term" value="F:transcription cis-regulatory region binding"/>
    <property type="evidence" value="ECO:0007669"/>
    <property type="project" value="TreeGrafter"/>
</dbReference>
<dbReference type="RefSeq" id="WP_145939252.1">
    <property type="nucleotide sequence ID" value="NZ_BNAV01000003.1"/>
</dbReference>
<dbReference type="Pfam" id="PF21597">
    <property type="entry name" value="TetR_C_43"/>
    <property type="match status" value="1"/>
</dbReference>
<dbReference type="OrthoDB" id="9795011at2"/>
<comment type="caution">
    <text evidence="7">The sequence shown here is derived from an EMBL/GenBank/DDBJ whole genome shotgun (WGS) entry which is preliminary data.</text>
</comment>
<feature type="domain" description="HTH tetR-type" evidence="6">
    <location>
        <begin position="13"/>
        <end position="72"/>
    </location>
</feature>
<keyword evidence="8" id="KW-1185">Reference proteome</keyword>
<evidence type="ECO:0000256" key="3">
    <source>
        <dbReference type="ARBA" id="ARBA00023163"/>
    </source>
</evidence>
<sequence>MSPPGRPLRADAKRNREHLVAVAREAFATADTAVPLESIAREAGVGIGTLYRHFPTRDALFEAVYAAELDDLTTSAPALLGELPPDAALRAWLGRYAQFVAMKRGMVDALRTGLAAGRLTPPARERVTAAVATFLEAGARAGSLRGDVEPGDVTAMLLGVLLTTAPDSTSEQTARLLDLVMDALRPGQDPASTDSGRCTGGQSAVSEITETEPPPGSRTS</sequence>
<proteinExistence type="predicted"/>
<keyword evidence="1" id="KW-0805">Transcription regulation</keyword>
<evidence type="ECO:0000259" key="6">
    <source>
        <dbReference type="PROSITE" id="PS50977"/>
    </source>
</evidence>
<organism evidence="7 8">
    <name type="scientific">Amycolatopsis bartoniae</name>
    <dbReference type="NCBI Taxonomy" id="941986"/>
    <lineage>
        <taxon>Bacteria</taxon>
        <taxon>Bacillati</taxon>
        <taxon>Actinomycetota</taxon>
        <taxon>Actinomycetes</taxon>
        <taxon>Pseudonocardiales</taxon>
        <taxon>Pseudonocardiaceae</taxon>
        <taxon>Amycolatopsis</taxon>
    </lineage>
</organism>
<keyword evidence="3" id="KW-0804">Transcription</keyword>
<dbReference type="PANTHER" id="PTHR30055:SF234">
    <property type="entry name" value="HTH-TYPE TRANSCRIPTIONAL REGULATOR BETI"/>
    <property type="match status" value="1"/>
</dbReference>
<dbReference type="PRINTS" id="PR00455">
    <property type="entry name" value="HTHTETR"/>
</dbReference>
<gene>
    <name evidence="7" type="ORF">GCM10017566_28190</name>
</gene>
<dbReference type="InterPro" id="IPR050109">
    <property type="entry name" value="HTH-type_TetR-like_transc_reg"/>
</dbReference>
<dbReference type="Proteomes" id="UP000658656">
    <property type="component" value="Unassembled WGS sequence"/>
</dbReference>
<dbReference type="InterPro" id="IPR036271">
    <property type="entry name" value="Tet_transcr_reg_TetR-rel_C_sf"/>
</dbReference>
<accession>A0A8H9IRK9</accession>
<evidence type="ECO:0000313" key="7">
    <source>
        <dbReference type="EMBL" id="GHF53168.1"/>
    </source>
</evidence>
<evidence type="ECO:0000256" key="5">
    <source>
        <dbReference type="SAM" id="MobiDB-lite"/>
    </source>
</evidence>
<dbReference type="Gene3D" id="1.10.357.10">
    <property type="entry name" value="Tetracycline Repressor, domain 2"/>
    <property type="match status" value="1"/>
</dbReference>
<evidence type="ECO:0000256" key="4">
    <source>
        <dbReference type="PROSITE-ProRule" id="PRU00335"/>
    </source>
</evidence>
<dbReference type="SUPFAM" id="SSF46689">
    <property type="entry name" value="Homeodomain-like"/>
    <property type="match status" value="1"/>
</dbReference>
<dbReference type="GO" id="GO:0003700">
    <property type="term" value="F:DNA-binding transcription factor activity"/>
    <property type="evidence" value="ECO:0007669"/>
    <property type="project" value="TreeGrafter"/>
</dbReference>
<feature type="DNA-binding region" description="H-T-H motif" evidence="4">
    <location>
        <begin position="35"/>
        <end position="54"/>
    </location>
</feature>
<name>A0A8H9IRK9_9PSEU</name>
<keyword evidence="2 4" id="KW-0238">DNA-binding</keyword>
<dbReference type="EMBL" id="BNAV01000003">
    <property type="protein sequence ID" value="GHF53168.1"/>
    <property type="molecule type" value="Genomic_DNA"/>
</dbReference>
<dbReference type="Pfam" id="PF00440">
    <property type="entry name" value="TetR_N"/>
    <property type="match status" value="1"/>
</dbReference>
<evidence type="ECO:0000313" key="8">
    <source>
        <dbReference type="Proteomes" id="UP000658656"/>
    </source>
</evidence>
<evidence type="ECO:0000256" key="2">
    <source>
        <dbReference type="ARBA" id="ARBA00023125"/>
    </source>
</evidence>
<dbReference type="SUPFAM" id="SSF48498">
    <property type="entry name" value="Tetracyclin repressor-like, C-terminal domain"/>
    <property type="match status" value="1"/>
</dbReference>